<dbReference type="Pfam" id="PF01381">
    <property type="entry name" value="HTH_3"/>
    <property type="match status" value="1"/>
</dbReference>
<proteinExistence type="predicted"/>
<dbReference type="Proteomes" id="UP000293142">
    <property type="component" value="Unassembled WGS sequence"/>
</dbReference>
<dbReference type="SUPFAM" id="SSF47413">
    <property type="entry name" value="lambda repressor-like DNA-binding domains"/>
    <property type="match status" value="1"/>
</dbReference>
<dbReference type="InterPro" id="IPR001387">
    <property type="entry name" value="Cro/C1-type_HTH"/>
</dbReference>
<evidence type="ECO:0000259" key="1">
    <source>
        <dbReference type="PROSITE" id="PS50943"/>
    </source>
</evidence>
<dbReference type="RefSeq" id="WP_131018985.1">
    <property type="nucleotide sequence ID" value="NZ_SIRE01000050.1"/>
</dbReference>
<dbReference type="Gene3D" id="1.10.260.40">
    <property type="entry name" value="lambda repressor-like DNA-binding domains"/>
    <property type="match status" value="1"/>
</dbReference>
<evidence type="ECO:0000313" key="2">
    <source>
        <dbReference type="EMBL" id="TBL68018.1"/>
    </source>
</evidence>
<feature type="domain" description="HTH cro/C1-type" evidence="1">
    <location>
        <begin position="32"/>
        <end position="86"/>
    </location>
</feature>
<protein>
    <submittedName>
        <fullName evidence="2">XRE family transcriptional regulator</fullName>
    </submittedName>
</protein>
<dbReference type="CDD" id="cd00093">
    <property type="entry name" value="HTH_XRE"/>
    <property type="match status" value="1"/>
</dbReference>
<dbReference type="PROSITE" id="PS50943">
    <property type="entry name" value="HTH_CROC1"/>
    <property type="match status" value="1"/>
</dbReference>
<dbReference type="OrthoDB" id="2038700at2"/>
<name>A0A4V2J2Y9_9BACL</name>
<sequence length="96" mass="10390">MKSWDDVKRTISSIPDDELMAIDFAATLVAKIIIRRKDLGWTQAELANVAGLKQSAVARIESGATVPRIDTIQKLAKAVGFKLDLVIDEQAAAIIA</sequence>
<dbReference type="AlphaFoldDB" id="A0A4V2J2Y9"/>
<dbReference type="GO" id="GO:0003677">
    <property type="term" value="F:DNA binding"/>
    <property type="evidence" value="ECO:0007669"/>
    <property type="project" value="InterPro"/>
</dbReference>
<keyword evidence="3" id="KW-1185">Reference proteome</keyword>
<organism evidence="2 3">
    <name type="scientific">Paenibacillus thalictri</name>
    <dbReference type="NCBI Taxonomy" id="2527873"/>
    <lineage>
        <taxon>Bacteria</taxon>
        <taxon>Bacillati</taxon>
        <taxon>Bacillota</taxon>
        <taxon>Bacilli</taxon>
        <taxon>Bacillales</taxon>
        <taxon>Paenibacillaceae</taxon>
        <taxon>Paenibacillus</taxon>
    </lineage>
</organism>
<comment type="caution">
    <text evidence="2">The sequence shown here is derived from an EMBL/GenBank/DDBJ whole genome shotgun (WGS) entry which is preliminary data.</text>
</comment>
<dbReference type="SMART" id="SM00530">
    <property type="entry name" value="HTH_XRE"/>
    <property type="match status" value="1"/>
</dbReference>
<reference evidence="2 3" key="1">
    <citation type="submission" date="2019-02" db="EMBL/GenBank/DDBJ databases">
        <title>Paenibacillus sp. nov., isolated from surface-sterilized tissue of Thalictrum simplex L.</title>
        <authorList>
            <person name="Tuo L."/>
        </authorList>
    </citation>
    <scope>NUCLEOTIDE SEQUENCE [LARGE SCALE GENOMIC DNA]</scope>
    <source>
        <strain evidence="2 3">N2SHLJ1</strain>
    </source>
</reference>
<accession>A0A4V2J2Y9</accession>
<dbReference type="EMBL" id="SIRE01000050">
    <property type="protein sequence ID" value="TBL68018.1"/>
    <property type="molecule type" value="Genomic_DNA"/>
</dbReference>
<evidence type="ECO:0000313" key="3">
    <source>
        <dbReference type="Proteomes" id="UP000293142"/>
    </source>
</evidence>
<gene>
    <name evidence="2" type="ORF">EYB31_38810</name>
</gene>
<dbReference type="InterPro" id="IPR010982">
    <property type="entry name" value="Lambda_DNA-bd_dom_sf"/>
</dbReference>